<name>A0A317W5H3_9EURO</name>
<evidence type="ECO:0000313" key="3">
    <source>
        <dbReference type="Proteomes" id="UP000246702"/>
    </source>
</evidence>
<dbReference type="Proteomes" id="UP000246702">
    <property type="component" value="Unassembled WGS sequence"/>
</dbReference>
<dbReference type="AlphaFoldDB" id="A0A317W5H3"/>
<feature type="chain" id="PRO_5016331403" evidence="1">
    <location>
        <begin position="22"/>
        <end position="112"/>
    </location>
</feature>
<evidence type="ECO:0000313" key="2">
    <source>
        <dbReference type="EMBL" id="PWY81593.1"/>
    </source>
</evidence>
<dbReference type="EMBL" id="MSFK01000020">
    <property type="protein sequence ID" value="PWY81593.1"/>
    <property type="molecule type" value="Genomic_DNA"/>
</dbReference>
<proteinExistence type="predicted"/>
<reference evidence="2 3" key="1">
    <citation type="submission" date="2016-12" db="EMBL/GenBank/DDBJ databases">
        <title>The genomes of Aspergillus section Nigri reveals drivers in fungal speciation.</title>
        <authorList>
            <consortium name="DOE Joint Genome Institute"/>
            <person name="Vesth T.C."/>
            <person name="Nybo J."/>
            <person name="Theobald S."/>
            <person name="Brandl J."/>
            <person name="Frisvad J.C."/>
            <person name="Nielsen K.F."/>
            <person name="Lyhne E.K."/>
            <person name="Kogle M.E."/>
            <person name="Kuo A."/>
            <person name="Riley R."/>
            <person name="Clum A."/>
            <person name="Nolan M."/>
            <person name="Lipzen A."/>
            <person name="Salamov A."/>
            <person name="Henrissat B."/>
            <person name="Wiebenga A."/>
            <person name="De Vries R.P."/>
            <person name="Grigoriev I.V."/>
            <person name="Mortensen U.H."/>
            <person name="Andersen M.R."/>
            <person name="Baker S.E."/>
        </authorList>
    </citation>
    <scope>NUCLEOTIDE SEQUENCE [LARGE SCALE GENOMIC DNA]</scope>
    <source>
        <strain evidence="2 3">CBS 115572</strain>
    </source>
</reference>
<evidence type="ECO:0000256" key="1">
    <source>
        <dbReference type="SAM" id="SignalP"/>
    </source>
</evidence>
<dbReference type="GeneID" id="37118532"/>
<accession>A0A317W5H3</accession>
<sequence>MHSIQLPLLAAGFSLITTAMADYYSFKGYGGFGLYTGPGEDDYVGCLTVDGEWTNGGECGVTYASGEGEVNSVNGHFTLTEDLTITAVPDDENPAVWYITELKIPVGYMNVV</sequence>
<gene>
    <name evidence="2" type="ORF">BO94DRAFT_601543</name>
</gene>
<dbReference type="RefSeq" id="XP_025465661.1">
    <property type="nucleotide sequence ID" value="XM_025616389.1"/>
</dbReference>
<comment type="caution">
    <text evidence="2">The sequence shown here is derived from an EMBL/GenBank/DDBJ whole genome shotgun (WGS) entry which is preliminary data.</text>
</comment>
<keyword evidence="1" id="KW-0732">Signal</keyword>
<keyword evidence="3" id="KW-1185">Reference proteome</keyword>
<feature type="signal peptide" evidence="1">
    <location>
        <begin position="1"/>
        <end position="21"/>
    </location>
</feature>
<organism evidence="2 3">
    <name type="scientific">Aspergillus sclerotioniger CBS 115572</name>
    <dbReference type="NCBI Taxonomy" id="1450535"/>
    <lineage>
        <taxon>Eukaryota</taxon>
        <taxon>Fungi</taxon>
        <taxon>Dikarya</taxon>
        <taxon>Ascomycota</taxon>
        <taxon>Pezizomycotina</taxon>
        <taxon>Eurotiomycetes</taxon>
        <taxon>Eurotiomycetidae</taxon>
        <taxon>Eurotiales</taxon>
        <taxon>Aspergillaceae</taxon>
        <taxon>Aspergillus</taxon>
        <taxon>Aspergillus subgen. Circumdati</taxon>
    </lineage>
</organism>
<protein>
    <submittedName>
        <fullName evidence="2">Uncharacterized protein</fullName>
    </submittedName>
</protein>